<comment type="caution">
    <text evidence="1">The sequence shown here is derived from an EMBL/GenBank/DDBJ whole genome shotgun (WGS) entry which is preliminary data.</text>
</comment>
<protein>
    <submittedName>
        <fullName evidence="1">Uncharacterized protein</fullName>
    </submittedName>
</protein>
<sequence>MKKLLIVLFMVLILSFGIIGYTQSTDDTNNVVDEKNKKEIIVN</sequence>
<dbReference type="EMBL" id="JAGGKK010000009">
    <property type="protein sequence ID" value="MBP1948955.1"/>
    <property type="molecule type" value="Genomic_DNA"/>
</dbReference>
<accession>A0ABS4HDF7</accession>
<proteinExistence type="predicted"/>
<gene>
    <name evidence="1" type="ORF">J2Z82_001892</name>
</gene>
<evidence type="ECO:0000313" key="2">
    <source>
        <dbReference type="Proteomes" id="UP001519328"/>
    </source>
</evidence>
<evidence type="ECO:0000313" key="1">
    <source>
        <dbReference type="EMBL" id="MBP1948955.1"/>
    </source>
</evidence>
<dbReference type="Proteomes" id="UP001519328">
    <property type="component" value="Unassembled WGS sequence"/>
</dbReference>
<organism evidence="1 2">
    <name type="scientific">Virgibacillus litoralis</name>
    <dbReference type="NCBI Taxonomy" id="578221"/>
    <lineage>
        <taxon>Bacteria</taxon>
        <taxon>Bacillati</taxon>
        <taxon>Bacillota</taxon>
        <taxon>Bacilli</taxon>
        <taxon>Bacillales</taxon>
        <taxon>Bacillaceae</taxon>
        <taxon>Virgibacillus</taxon>
    </lineage>
</organism>
<name>A0ABS4HDF7_9BACI</name>
<keyword evidence="2" id="KW-1185">Reference proteome</keyword>
<reference evidence="1 2" key="1">
    <citation type="submission" date="2021-03" db="EMBL/GenBank/DDBJ databases">
        <title>Genomic Encyclopedia of Type Strains, Phase IV (KMG-IV): sequencing the most valuable type-strain genomes for metagenomic binning, comparative biology and taxonomic classification.</title>
        <authorList>
            <person name="Goeker M."/>
        </authorList>
    </citation>
    <scope>NUCLEOTIDE SEQUENCE [LARGE SCALE GENOMIC DNA]</scope>
    <source>
        <strain evidence="1 2">DSM 21085</strain>
    </source>
</reference>